<dbReference type="Proteomes" id="UP000550729">
    <property type="component" value="Unassembled WGS sequence"/>
</dbReference>
<dbReference type="PANTHER" id="PTHR44688:SF16">
    <property type="entry name" value="DNA-BINDING TRANSCRIPTIONAL ACTIVATOR DEVR_DOSR"/>
    <property type="match status" value="1"/>
</dbReference>
<evidence type="ECO:0000313" key="6">
    <source>
        <dbReference type="Proteomes" id="UP000550729"/>
    </source>
</evidence>
<dbReference type="InterPro" id="IPR041664">
    <property type="entry name" value="AAA_16"/>
</dbReference>
<dbReference type="SUPFAM" id="SSF46894">
    <property type="entry name" value="C-terminal effector domain of the bipartite response regulators"/>
    <property type="match status" value="1"/>
</dbReference>
<dbReference type="PROSITE" id="PS50043">
    <property type="entry name" value="HTH_LUXR_2"/>
    <property type="match status" value="1"/>
</dbReference>
<dbReference type="CDD" id="cd06170">
    <property type="entry name" value="LuxR_C_like"/>
    <property type="match status" value="1"/>
</dbReference>
<dbReference type="PRINTS" id="PR00038">
    <property type="entry name" value="HTHLUXR"/>
</dbReference>
<keyword evidence="3" id="KW-0804">Transcription</keyword>
<evidence type="ECO:0000256" key="3">
    <source>
        <dbReference type="ARBA" id="ARBA00023163"/>
    </source>
</evidence>
<proteinExistence type="predicted"/>
<dbReference type="SMART" id="SM00421">
    <property type="entry name" value="HTH_LUXR"/>
    <property type="match status" value="1"/>
</dbReference>
<dbReference type="AlphaFoldDB" id="A0A848L2K7"/>
<dbReference type="Gene3D" id="1.25.40.10">
    <property type="entry name" value="Tetratricopeptide repeat domain"/>
    <property type="match status" value="1"/>
</dbReference>
<dbReference type="Pfam" id="PF00196">
    <property type="entry name" value="GerE"/>
    <property type="match status" value="1"/>
</dbReference>
<dbReference type="Gene3D" id="3.40.50.300">
    <property type="entry name" value="P-loop containing nucleotide triphosphate hydrolases"/>
    <property type="match status" value="1"/>
</dbReference>
<dbReference type="SUPFAM" id="SSF52540">
    <property type="entry name" value="P-loop containing nucleoside triphosphate hydrolases"/>
    <property type="match status" value="1"/>
</dbReference>
<reference evidence="5 6" key="1">
    <citation type="submission" date="2020-04" db="EMBL/GenBank/DDBJ databases">
        <title>Gordonia sp. nov. TBRC 11910.</title>
        <authorList>
            <person name="Suriyachadkun C."/>
        </authorList>
    </citation>
    <scope>NUCLEOTIDE SEQUENCE [LARGE SCALE GENOMIC DNA]</scope>
    <source>
        <strain evidence="5 6">TBRC 11910</strain>
    </source>
</reference>
<dbReference type="Pfam" id="PF25873">
    <property type="entry name" value="WHD_MalT"/>
    <property type="match status" value="1"/>
</dbReference>
<organism evidence="5 6">
    <name type="scientific">Gordonia asplenii</name>
    <dbReference type="NCBI Taxonomy" id="2725283"/>
    <lineage>
        <taxon>Bacteria</taxon>
        <taxon>Bacillati</taxon>
        <taxon>Actinomycetota</taxon>
        <taxon>Actinomycetes</taxon>
        <taxon>Mycobacteriales</taxon>
        <taxon>Gordoniaceae</taxon>
        <taxon>Gordonia</taxon>
    </lineage>
</organism>
<dbReference type="InterPro" id="IPR011990">
    <property type="entry name" value="TPR-like_helical_dom_sf"/>
</dbReference>
<dbReference type="PROSITE" id="PS00622">
    <property type="entry name" value="HTH_LUXR_1"/>
    <property type="match status" value="1"/>
</dbReference>
<dbReference type="InterPro" id="IPR016032">
    <property type="entry name" value="Sig_transdc_resp-reg_C-effctor"/>
</dbReference>
<dbReference type="GO" id="GO:0006355">
    <property type="term" value="P:regulation of DNA-templated transcription"/>
    <property type="evidence" value="ECO:0007669"/>
    <property type="project" value="InterPro"/>
</dbReference>
<dbReference type="GO" id="GO:0003677">
    <property type="term" value="F:DNA binding"/>
    <property type="evidence" value="ECO:0007669"/>
    <property type="project" value="UniProtKB-KW"/>
</dbReference>
<accession>A0A848L2K7</accession>
<dbReference type="PANTHER" id="PTHR44688">
    <property type="entry name" value="DNA-BINDING TRANSCRIPTIONAL ACTIVATOR DEVR_DOSR"/>
    <property type="match status" value="1"/>
</dbReference>
<sequence>MISSDTGSDTTVTGGQATPRLLLETRFAPSAPARKTIRRGRLLDILRAAADVPLTLIHAPAGFGKSTLAVQWYRHLRESGADVAWLSIVGDEGAESFLAHLIASIGLGDPDVVGDLADLLDQQGPGIERIVATALINAISERGRPFTLIIDDWHRITRTETIDLVEFLIDNGGAHLHVMVTSRVRSGLPLSRLRLHEKLCEVDTTDLRFDTGESRELLVDICGLPLPDSSVASLAKSTDGWAAALHLAALSLRGSPSSSLIGDIAGGQRAVGEFLADNVVNALDDDLLDFLMVTSLTERICGSLAVALSGRSDGPDVLDEVERRDLFLERLDDHRQWFRYHHLFADFLRHRLAMADPDRVVRLHAIATDWFAERGMLTDALDHALAGGQVDVAADLVEAEAMALIENSRMAAVLELIGRLPVGAVAERPRLLMASAWANCLLQRLAPAQQSLDQLRYSFSLIAADDGAQELESEADVVQACIDVFADRIDRADRLVDQTIAEPTRVRAFVVAVAANIRTVVLVRNAEFSSARQLQGWARIFQDRITGQFPGVYGRCLAGIAATDELDTDAGEAHLREAVRIAQESAGIRSHAAQLAGALLASSEYERGRIDAAESLVQEGRRYGVEGGLVEFMIASYTTLARIHRLRGDPAAGLHLLAEGIDLADRLGLARLSAWMLHEQVRAMVSAGDLHRATQSARAIPDGERFSGGVASEIGRLRVQSMALVASAGGQHDTAIRELDRLLADTCRRSHPYDEVRVRIQLAGAQELAGRRNQAMRTLAPAVRAGANAGLQRSFLDAGEPARSVLEHIADLVDHDAWPDPDVPINYVKQLLARSGRLSTHAVLSPELRSLSARELDILRLVGGGLSNRRVAEELHVTVNTVKWHLKNINTKLGVSNRMESVGLVRRSGLLD</sequence>
<dbReference type="Pfam" id="PF17874">
    <property type="entry name" value="TPR_MalT"/>
    <property type="match status" value="1"/>
</dbReference>
<dbReference type="RefSeq" id="WP_170197169.1">
    <property type="nucleotide sequence ID" value="NZ_JABBNB010000039.1"/>
</dbReference>
<evidence type="ECO:0000313" key="5">
    <source>
        <dbReference type="EMBL" id="NMO04662.1"/>
    </source>
</evidence>
<feature type="domain" description="HTH luxR-type" evidence="4">
    <location>
        <begin position="844"/>
        <end position="909"/>
    </location>
</feature>
<dbReference type="InterPro" id="IPR041617">
    <property type="entry name" value="TPR_MalT"/>
</dbReference>
<keyword evidence="2" id="KW-0238">DNA-binding</keyword>
<gene>
    <name evidence="5" type="ORF">HH308_25915</name>
</gene>
<dbReference type="InterPro" id="IPR036388">
    <property type="entry name" value="WH-like_DNA-bd_sf"/>
</dbReference>
<comment type="caution">
    <text evidence="5">The sequence shown here is derived from an EMBL/GenBank/DDBJ whole genome shotgun (WGS) entry which is preliminary data.</text>
</comment>
<evidence type="ECO:0000256" key="1">
    <source>
        <dbReference type="ARBA" id="ARBA00023015"/>
    </source>
</evidence>
<name>A0A848L2K7_9ACTN</name>
<protein>
    <submittedName>
        <fullName evidence="5">LuxR family transcriptional regulator</fullName>
    </submittedName>
</protein>
<dbReference type="InterPro" id="IPR059106">
    <property type="entry name" value="WHD_MalT"/>
</dbReference>
<evidence type="ECO:0000259" key="4">
    <source>
        <dbReference type="PROSITE" id="PS50043"/>
    </source>
</evidence>
<keyword evidence="1" id="KW-0805">Transcription regulation</keyword>
<dbReference type="InterPro" id="IPR027417">
    <property type="entry name" value="P-loop_NTPase"/>
</dbReference>
<keyword evidence="6" id="KW-1185">Reference proteome</keyword>
<dbReference type="EMBL" id="JABBNB010000039">
    <property type="protein sequence ID" value="NMO04662.1"/>
    <property type="molecule type" value="Genomic_DNA"/>
</dbReference>
<dbReference type="Gene3D" id="1.10.10.10">
    <property type="entry name" value="Winged helix-like DNA-binding domain superfamily/Winged helix DNA-binding domain"/>
    <property type="match status" value="1"/>
</dbReference>
<evidence type="ECO:0000256" key="2">
    <source>
        <dbReference type="ARBA" id="ARBA00023125"/>
    </source>
</evidence>
<dbReference type="Pfam" id="PF13191">
    <property type="entry name" value="AAA_16"/>
    <property type="match status" value="1"/>
</dbReference>
<dbReference type="InterPro" id="IPR000792">
    <property type="entry name" value="Tscrpt_reg_LuxR_C"/>
</dbReference>